<sequence>MEQRSNRREWTESEIRMTATQEASLEDRLVEYIKQGEDSSRELPELAVGAADQLRVSPTEIEDALYSALDGGRVRFSKLGSAISIVEEWSRAR</sequence>
<protein>
    <submittedName>
        <fullName evidence="1">Uncharacterized protein</fullName>
    </submittedName>
</protein>
<evidence type="ECO:0000313" key="1">
    <source>
        <dbReference type="EMBL" id="GAA1508675.1"/>
    </source>
</evidence>
<gene>
    <name evidence="1" type="ORF">GCM10009788_11190</name>
</gene>
<organism evidence="1 2">
    <name type="scientific">Nocardioides humi</name>
    <dbReference type="NCBI Taxonomy" id="449461"/>
    <lineage>
        <taxon>Bacteria</taxon>
        <taxon>Bacillati</taxon>
        <taxon>Actinomycetota</taxon>
        <taxon>Actinomycetes</taxon>
        <taxon>Propionibacteriales</taxon>
        <taxon>Nocardioidaceae</taxon>
        <taxon>Nocardioides</taxon>
    </lineage>
</organism>
<dbReference type="Proteomes" id="UP001500842">
    <property type="component" value="Unassembled WGS sequence"/>
</dbReference>
<reference evidence="1 2" key="1">
    <citation type="journal article" date="2019" name="Int. J. Syst. Evol. Microbiol.">
        <title>The Global Catalogue of Microorganisms (GCM) 10K type strain sequencing project: providing services to taxonomists for standard genome sequencing and annotation.</title>
        <authorList>
            <consortium name="The Broad Institute Genomics Platform"/>
            <consortium name="The Broad Institute Genome Sequencing Center for Infectious Disease"/>
            <person name="Wu L."/>
            <person name="Ma J."/>
        </authorList>
    </citation>
    <scope>NUCLEOTIDE SEQUENCE [LARGE SCALE GENOMIC DNA]</scope>
    <source>
        <strain evidence="1 2">JCM 14942</strain>
    </source>
</reference>
<proteinExistence type="predicted"/>
<dbReference type="EMBL" id="BAAAOR010000007">
    <property type="protein sequence ID" value="GAA1508675.1"/>
    <property type="molecule type" value="Genomic_DNA"/>
</dbReference>
<comment type="caution">
    <text evidence="1">The sequence shown here is derived from an EMBL/GenBank/DDBJ whole genome shotgun (WGS) entry which is preliminary data.</text>
</comment>
<evidence type="ECO:0000313" key="2">
    <source>
        <dbReference type="Proteomes" id="UP001500842"/>
    </source>
</evidence>
<keyword evidence="2" id="KW-1185">Reference proteome</keyword>
<accession>A0ABN2A0C5</accession>
<name>A0ABN2A0C5_9ACTN</name>